<keyword evidence="1" id="KW-0732">Signal</keyword>
<accession>A0ABW4ZRZ4</accession>
<evidence type="ECO:0000313" key="3">
    <source>
        <dbReference type="Proteomes" id="UP001597343"/>
    </source>
</evidence>
<feature type="signal peptide" evidence="1">
    <location>
        <begin position="1"/>
        <end position="24"/>
    </location>
</feature>
<feature type="chain" id="PRO_5046126298" description="Ig-like domain-containing protein" evidence="1">
    <location>
        <begin position="25"/>
        <end position="127"/>
    </location>
</feature>
<evidence type="ECO:0000313" key="2">
    <source>
        <dbReference type="EMBL" id="MFD2168430.1"/>
    </source>
</evidence>
<sequence length="127" mass="13541">MNKKLIASLAAVGMITAVATVAYAGSTTYSFTHSGTWVPQKKNFTLTSDAYLNVSGSQSATVSGVTSACYYSVYKKGIIFDDEIIPEFLQSGNRSIGFSSSSKLKSGDYYLEVVCNTPSTTTGTISW</sequence>
<dbReference type="RefSeq" id="WP_386043141.1">
    <property type="nucleotide sequence ID" value="NZ_JBHUIO010000002.1"/>
</dbReference>
<comment type="caution">
    <text evidence="2">The sequence shown here is derived from an EMBL/GenBank/DDBJ whole genome shotgun (WGS) entry which is preliminary data.</text>
</comment>
<dbReference type="Proteomes" id="UP001597343">
    <property type="component" value="Unassembled WGS sequence"/>
</dbReference>
<gene>
    <name evidence="2" type="ORF">ACFSOY_00090</name>
</gene>
<dbReference type="EMBL" id="JBHUIO010000002">
    <property type="protein sequence ID" value="MFD2168430.1"/>
    <property type="molecule type" value="Genomic_DNA"/>
</dbReference>
<reference evidence="3" key="1">
    <citation type="journal article" date="2019" name="Int. J. Syst. Evol. Microbiol.">
        <title>The Global Catalogue of Microorganisms (GCM) 10K type strain sequencing project: providing services to taxonomists for standard genome sequencing and annotation.</title>
        <authorList>
            <consortium name="The Broad Institute Genomics Platform"/>
            <consortium name="The Broad Institute Genome Sequencing Center for Infectious Disease"/>
            <person name="Wu L."/>
            <person name="Ma J."/>
        </authorList>
    </citation>
    <scope>NUCLEOTIDE SEQUENCE [LARGE SCALE GENOMIC DNA]</scope>
    <source>
        <strain evidence="3">CGMCC 1.13574</strain>
    </source>
</reference>
<proteinExistence type="predicted"/>
<organism evidence="2 3">
    <name type="scientific">Tumebacillus lipolyticus</name>
    <dbReference type="NCBI Taxonomy" id="1280370"/>
    <lineage>
        <taxon>Bacteria</taxon>
        <taxon>Bacillati</taxon>
        <taxon>Bacillota</taxon>
        <taxon>Bacilli</taxon>
        <taxon>Bacillales</taxon>
        <taxon>Alicyclobacillaceae</taxon>
        <taxon>Tumebacillus</taxon>
    </lineage>
</organism>
<evidence type="ECO:0008006" key="4">
    <source>
        <dbReference type="Google" id="ProtNLM"/>
    </source>
</evidence>
<evidence type="ECO:0000256" key="1">
    <source>
        <dbReference type="SAM" id="SignalP"/>
    </source>
</evidence>
<protein>
    <recommendedName>
        <fullName evidence="4">Ig-like domain-containing protein</fullName>
    </recommendedName>
</protein>
<name>A0ABW4ZRZ4_9BACL</name>
<keyword evidence="3" id="KW-1185">Reference proteome</keyword>